<evidence type="ECO:0000256" key="3">
    <source>
        <dbReference type="ARBA" id="ARBA00012438"/>
    </source>
</evidence>
<dbReference type="Gene3D" id="3.30.450.20">
    <property type="entry name" value="PAS domain"/>
    <property type="match status" value="3"/>
</dbReference>
<dbReference type="InterPro" id="IPR036890">
    <property type="entry name" value="HATPase_C_sf"/>
</dbReference>
<dbReference type="SMART" id="SM00448">
    <property type="entry name" value="REC"/>
    <property type="match status" value="1"/>
</dbReference>
<dbReference type="Pfam" id="PF08448">
    <property type="entry name" value="PAS_4"/>
    <property type="match status" value="2"/>
</dbReference>
<dbReference type="SUPFAM" id="SSF55874">
    <property type="entry name" value="ATPase domain of HSP90 chaperone/DNA topoisomerase II/histidine kinase"/>
    <property type="match status" value="1"/>
</dbReference>
<feature type="transmembrane region" description="Helical" evidence="19">
    <location>
        <begin position="212"/>
        <end position="241"/>
    </location>
</feature>
<keyword evidence="13" id="KW-0902">Two-component regulatory system</keyword>
<dbReference type="InterPro" id="IPR001610">
    <property type="entry name" value="PAC"/>
</dbReference>
<dbReference type="InterPro" id="IPR000014">
    <property type="entry name" value="PAS"/>
</dbReference>
<feature type="transmembrane region" description="Helical" evidence="19">
    <location>
        <begin position="45"/>
        <end position="61"/>
    </location>
</feature>
<feature type="domain" description="Response regulatory" evidence="21">
    <location>
        <begin position="950"/>
        <end position="1072"/>
    </location>
</feature>
<dbReference type="FunFam" id="1.10.287.130:FF:000002">
    <property type="entry name" value="Two-component osmosensing histidine kinase"/>
    <property type="match status" value="1"/>
</dbReference>
<dbReference type="AlphaFoldDB" id="A0A916YA19"/>
<keyword evidence="14 19" id="KW-0472">Membrane</keyword>
<feature type="modified residue" description="Phosphohistidine" evidence="17">
    <location>
        <position position="1136"/>
    </location>
</feature>
<dbReference type="CDD" id="cd16922">
    <property type="entry name" value="HATPase_EvgS-ArcB-TorS-like"/>
    <property type="match status" value="1"/>
</dbReference>
<keyword evidence="6 18" id="KW-0597">Phosphoprotein</keyword>
<dbReference type="Gene3D" id="3.30.565.10">
    <property type="entry name" value="Histidine kinase-like ATPase, C-terminal domain"/>
    <property type="match status" value="1"/>
</dbReference>
<dbReference type="Pfam" id="PF02518">
    <property type="entry name" value="HATPase_c"/>
    <property type="match status" value="1"/>
</dbReference>
<feature type="domain" description="HPt" evidence="24">
    <location>
        <begin position="1094"/>
        <end position="1185"/>
    </location>
</feature>
<evidence type="ECO:0000259" key="21">
    <source>
        <dbReference type="PROSITE" id="PS50110"/>
    </source>
</evidence>
<evidence type="ECO:0000256" key="5">
    <source>
        <dbReference type="ARBA" id="ARBA00022519"/>
    </source>
</evidence>
<evidence type="ECO:0000256" key="19">
    <source>
        <dbReference type="SAM" id="Phobius"/>
    </source>
</evidence>
<dbReference type="Gene3D" id="1.20.120.160">
    <property type="entry name" value="HPT domain"/>
    <property type="match status" value="1"/>
</dbReference>
<dbReference type="InterPro" id="IPR035965">
    <property type="entry name" value="PAS-like_dom_sf"/>
</dbReference>
<dbReference type="PANTHER" id="PTHR43047:SF64">
    <property type="entry name" value="HISTIDINE KINASE CONTAINING CHEY-HOMOLOGOUS RECEIVER DOMAIN AND PAS DOMAIN-RELATED"/>
    <property type="match status" value="1"/>
</dbReference>
<dbReference type="InterPro" id="IPR013656">
    <property type="entry name" value="PAS_4"/>
</dbReference>
<dbReference type="InterPro" id="IPR003661">
    <property type="entry name" value="HisK_dim/P_dom"/>
</dbReference>
<feature type="transmembrane region" description="Helical" evidence="19">
    <location>
        <begin position="67"/>
        <end position="85"/>
    </location>
</feature>
<dbReference type="SUPFAM" id="SSF47226">
    <property type="entry name" value="Histidine-containing phosphotransfer domain, HPT domain"/>
    <property type="match status" value="1"/>
</dbReference>
<feature type="domain" description="PAS" evidence="22">
    <location>
        <begin position="425"/>
        <end position="484"/>
    </location>
</feature>
<dbReference type="Gene3D" id="3.40.50.2300">
    <property type="match status" value="1"/>
</dbReference>
<dbReference type="EMBL" id="BMIO01000002">
    <property type="protein sequence ID" value="GGD36879.1"/>
    <property type="molecule type" value="Genomic_DNA"/>
</dbReference>
<dbReference type="PROSITE" id="PS50109">
    <property type="entry name" value="HIS_KIN"/>
    <property type="match status" value="1"/>
</dbReference>
<dbReference type="InterPro" id="IPR004358">
    <property type="entry name" value="Sig_transdc_His_kin-like_C"/>
</dbReference>
<dbReference type="PROSITE" id="PS50113">
    <property type="entry name" value="PAC"/>
    <property type="match status" value="2"/>
</dbReference>
<evidence type="ECO:0000256" key="7">
    <source>
        <dbReference type="ARBA" id="ARBA00022679"/>
    </source>
</evidence>
<evidence type="ECO:0000256" key="10">
    <source>
        <dbReference type="ARBA" id="ARBA00022777"/>
    </source>
</evidence>
<comment type="subunit">
    <text evidence="15">At low DSF concentrations, interacts with RpfF.</text>
</comment>
<dbReference type="SUPFAM" id="SSF55785">
    <property type="entry name" value="PYP-like sensor domain (PAS domain)"/>
    <property type="match status" value="3"/>
</dbReference>
<evidence type="ECO:0000259" key="23">
    <source>
        <dbReference type="PROSITE" id="PS50113"/>
    </source>
</evidence>
<dbReference type="CDD" id="cd17546">
    <property type="entry name" value="REC_hyHK_CKI1_RcsC-like"/>
    <property type="match status" value="1"/>
</dbReference>
<evidence type="ECO:0000256" key="6">
    <source>
        <dbReference type="ARBA" id="ARBA00022553"/>
    </source>
</evidence>
<evidence type="ECO:0000313" key="26">
    <source>
        <dbReference type="Proteomes" id="UP000598997"/>
    </source>
</evidence>
<evidence type="ECO:0000259" key="22">
    <source>
        <dbReference type="PROSITE" id="PS50112"/>
    </source>
</evidence>
<name>A0A916YA19_9SPHN</name>
<dbReference type="InterPro" id="IPR001789">
    <property type="entry name" value="Sig_transdc_resp-reg_receiver"/>
</dbReference>
<dbReference type="OrthoDB" id="9801651at2"/>
<feature type="domain" description="PAS" evidence="22">
    <location>
        <begin position="551"/>
        <end position="621"/>
    </location>
</feature>
<dbReference type="InterPro" id="IPR036641">
    <property type="entry name" value="HPT_dom_sf"/>
</dbReference>
<keyword evidence="4" id="KW-1003">Cell membrane</keyword>
<comment type="subcellular location">
    <subcellularLocation>
        <location evidence="2">Cell inner membrane</location>
        <topology evidence="2">Multi-pass membrane protein</topology>
    </subcellularLocation>
</comment>
<keyword evidence="5" id="KW-0997">Cell inner membrane</keyword>
<keyword evidence="7" id="KW-0808">Transferase</keyword>
<dbReference type="NCBIfam" id="TIGR00229">
    <property type="entry name" value="sensory_box"/>
    <property type="match status" value="3"/>
</dbReference>
<dbReference type="Proteomes" id="UP000598997">
    <property type="component" value="Unassembled WGS sequence"/>
</dbReference>
<dbReference type="PANTHER" id="PTHR43047">
    <property type="entry name" value="TWO-COMPONENT HISTIDINE PROTEIN KINASE"/>
    <property type="match status" value="1"/>
</dbReference>
<feature type="domain" description="PAC" evidence="23">
    <location>
        <begin position="372"/>
        <end position="424"/>
    </location>
</feature>
<accession>A0A916YA19</accession>
<comment type="caution">
    <text evidence="25">The sequence shown here is derived from an EMBL/GenBank/DDBJ whole genome shotgun (WGS) entry which is preliminary data.</text>
</comment>
<dbReference type="EC" id="2.7.13.3" evidence="3"/>
<feature type="domain" description="PAS" evidence="22">
    <location>
        <begin position="298"/>
        <end position="350"/>
    </location>
</feature>
<evidence type="ECO:0000256" key="11">
    <source>
        <dbReference type="ARBA" id="ARBA00022840"/>
    </source>
</evidence>
<evidence type="ECO:0000256" key="9">
    <source>
        <dbReference type="ARBA" id="ARBA00022741"/>
    </source>
</evidence>
<feature type="transmembrane region" description="Helical" evidence="19">
    <location>
        <begin position="161"/>
        <end position="180"/>
    </location>
</feature>
<keyword evidence="26" id="KW-1185">Reference proteome</keyword>
<dbReference type="InterPro" id="IPR007895">
    <property type="entry name" value="MASE1"/>
</dbReference>
<evidence type="ECO:0000256" key="4">
    <source>
        <dbReference type="ARBA" id="ARBA00022475"/>
    </source>
</evidence>
<dbReference type="SMART" id="SM00086">
    <property type="entry name" value="PAC"/>
    <property type="match status" value="3"/>
</dbReference>
<sequence length="1185" mass="127246">MTNDAVWEEKPSVPGAVAHLAMGAAMAATALLLAVASLSVPHDGGLAALWLPNAVVLGAILSVRRQLLSAALAGAGAGLFLGEIAGKIQPDVAAALTAANIAEIAIAVLLTRKVCGDTVDFTDPTAFFRFIAAMLAGAAVSGVLVLALVSDAPVLFAARHASGLVFIAPLTIVAIGAWRTRGQGGMLVPVPVLGIVVLGSLAIFLQSSFPFLFLVTPLVVLAGISSGIGGTAFVLVLIATIGTAATAFGSGPITLTRGDPALQFVTLQLFLGSLTLVGLPLAGLIERGIRDREALRKSRDDKRRLLDNIDEVFFSIGNDGTWQTLNAAWDRITGRQSEMSIGQPYDLFLPPAERERIAPEMARLRAGLISVLQIELAFERPDGEERHVEMRMRCTRDASGRAQGVMGHMLDVSDKATGRMALEASERKFATLAELAPAGLFLTNARGECTWVNRAWQESTGMLGEQWRGHGWADAIHPDDFDRVFYAWMAATAARSTFADTWRWLRPDGSVVWLTCAAAPQFDGEGRLTGHIGINMDITDLRVAEAELAERERRIKTITDNVRDALFMVQADGTCTYASPYAGSMLDREPDTLVDRPFAALFGRDAQLAIDRRLRPLWSGEERNCTLQFRMDDAAGGRWMDAHLSAVPGEHGVASIVASVRDISDAKQLEADLTKARQKAEHAAKAKATFLANMSHEIRTPMNGVIGFTDLLLDSGLNDTQRRHAQLIADSGRAMMRLLNDILDMSKIDSGKLTIVPATVDLRAKIDACVRLLQPVADRAGILLEAKVEDDVPLRLVGDPLRLRQILLNLIGNAVKFTEHGSVSVHARAKADFLEISIADTGIGISPGRLNDIFDQFRQADGSIARKYGGTGLGLAISSQLARLMGGKIVVESRLDHGTTFTVRIPLIAVSDVSEPRDDAFLSPLPDILPPAPSRPALPQIGPQTGDAARVLVAEDNDINQELVLAMARSAGLDPDLAVDGTEAIAMVEATHAEGRPYRLVLMDMQMPEMDGLEATRRLRRAGFEPEMLPIVALTANCFAEDIAACREAGMQGHLAKPLQMAAMKEAIATYLAPVSQPGSESEVAIIEPIVGSIVGEADSLAVRYRERKAKLLSDLAEVAAGQGEAQWDVLAMQLHKLAGTAGYFGEPQLGELARALEDRLRYAEDGAARLELIRSEWETMQKVA</sequence>
<dbReference type="GO" id="GO:0005886">
    <property type="term" value="C:plasma membrane"/>
    <property type="evidence" value="ECO:0007669"/>
    <property type="project" value="UniProtKB-SubCell"/>
</dbReference>
<keyword evidence="11" id="KW-0067">ATP-binding</keyword>
<dbReference type="SMART" id="SM00388">
    <property type="entry name" value="HisKA"/>
    <property type="match status" value="1"/>
</dbReference>
<dbReference type="PROSITE" id="PS50894">
    <property type="entry name" value="HPT"/>
    <property type="match status" value="1"/>
</dbReference>
<dbReference type="CDD" id="cd00082">
    <property type="entry name" value="HisKA"/>
    <property type="match status" value="1"/>
</dbReference>
<evidence type="ECO:0000256" key="17">
    <source>
        <dbReference type="PROSITE-ProRule" id="PRU00110"/>
    </source>
</evidence>
<dbReference type="Gene3D" id="1.10.287.130">
    <property type="match status" value="1"/>
</dbReference>
<dbReference type="GO" id="GO:0000155">
    <property type="term" value="F:phosphorelay sensor kinase activity"/>
    <property type="evidence" value="ECO:0007669"/>
    <property type="project" value="InterPro"/>
</dbReference>
<dbReference type="Pfam" id="PF08447">
    <property type="entry name" value="PAS_3"/>
    <property type="match status" value="1"/>
</dbReference>
<keyword evidence="8 19" id="KW-0812">Transmembrane</keyword>
<evidence type="ECO:0000256" key="16">
    <source>
        <dbReference type="ARBA" id="ARBA00068150"/>
    </source>
</evidence>
<dbReference type="InterPro" id="IPR036097">
    <property type="entry name" value="HisK_dim/P_sf"/>
</dbReference>
<dbReference type="GO" id="GO:0005524">
    <property type="term" value="F:ATP binding"/>
    <property type="evidence" value="ECO:0007669"/>
    <property type="project" value="UniProtKB-KW"/>
</dbReference>
<evidence type="ECO:0000256" key="13">
    <source>
        <dbReference type="ARBA" id="ARBA00023012"/>
    </source>
</evidence>
<feature type="transmembrane region" description="Helical" evidence="19">
    <location>
        <begin position="186"/>
        <end position="205"/>
    </location>
</feature>
<evidence type="ECO:0000259" key="24">
    <source>
        <dbReference type="PROSITE" id="PS50894"/>
    </source>
</evidence>
<evidence type="ECO:0000313" key="25">
    <source>
        <dbReference type="EMBL" id="GGD36879.1"/>
    </source>
</evidence>
<feature type="transmembrane region" description="Helical" evidence="19">
    <location>
        <begin position="16"/>
        <end position="38"/>
    </location>
</feature>
<dbReference type="FunFam" id="3.30.565.10:FF:000010">
    <property type="entry name" value="Sensor histidine kinase RcsC"/>
    <property type="match status" value="1"/>
</dbReference>
<organism evidence="25 26">
    <name type="scientific">Croceicoccus pelagius</name>
    <dbReference type="NCBI Taxonomy" id="1703341"/>
    <lineage>
        <taxon>Bacteria</taxon>
        <taxon>Pseudomonadati</taxon>
        <taxon>Pseudomonadota</taxon>
        <taxon>Alphaproteobacteria</taxon>
        <taxon>Sphingomonadales</taxon>
        <taxon>Erythrobacteraceae</taxon>
        <taxon>Croceicoccus</taxon>
    </lineage>
</organism>
<protein>
    <recommendedName>
        <fullName evidence="16">Sensory/regulatory protein RpfC</fullName>
        <ecNumber evidence="3">2.7.13.3</ecNumber>
    </recommendedName>
</protein>
<evidence type="ECO:0000256" key="18">
    <source>
        <dbReference type="PROSITE-ProRule" id="PRU00169"/>
    </source>
</evidence>
<evidence type="ECO:0000259" key="20">
    <source>
        <dbReference type="PROSITE" id="PS50109"/>
    </source>
</evidence>
<dbReference type="InterPro" id="IPR000700">
    <property type="entry name" value="PAS-assoc_C"/>
</dbReference>
<dbReference type="RefSeq" id="WP_066764842.1">
    <property type="nucleotide sequence ID" value="NZ_BMIO01000002.1"/>
</dbReference>
<evidence type="ECO:0000256" key="12">
    <source>
        <dbReference type="ARBA" id="ARBA00022989"/>
    </source>
</evidence>
<dbReference type="InterPro" id="IPR005467">
    <property type="entry name" value="His_kinase_dom"/>
</dbReference>
<feature type="transmembrane region" description="Helical" evidence="19">
    <location>
        <begin position="130"/>
        <end position="149"/>
    </location>
</feature>
<dbReference type="CDD" id="cd00130">
    <property type="entry name" value="PAS"/>
    <property type="match status" value="3"/>
</dbReference>
<evidence type="ECO:0000256" key="14">
    <source>
        <dbReference type="ARBA" id="ARBA00023136"/>
    </source>
</evidence>
<dbReference type="SUPFAM" id="SSF47384">
    <property type="entry name" value="Homodimeric domain of signal transducing histidine kinase"/>
    <property type="match status" value="1"/>
</dbReference>
<feature type="transmembrane region" description="Helical" evidence="19">
    <location>
        <begin position="261"/>
        <end position="285"/>
    </location>
</feature>
<dbReference type="InterPro" id="IPR013655">
    <property type="entry name" value="PAS_fold_3"/>
</dbReference>
<dbReference type="InterPro" id="IPR008207">
    <property type="entry name" value="Sig_transdc_His_kin_Hpt_dom"/>
</dbReference>
<reference evidence="25 26" key="1">
    <citation type="journal article" date="2014" name="Int. J. Syst. Evol. Microbiol.">
        <title>Complete genome sequence of Corynebacterium casei LMG S-19264T (=DSM 44701T), isolated from a smear-ripened cheese.</title>
        <authorList>
            <consortium name="US DOE Joint Genome Institute (JGI-PGF)"/>
            <person name="Walter F."/>
            <person name="Albersmeier A."/>
            <person name="Kalinowski J."/>
            <person name="Ruckert C."/>
        </authorList>
    </citation>
    <scope>NUCLEOTIDE SEQUENCE [LARGE SCALE GENOMIC DNA]</scope>
    <source>
        <strain evidence="25 26">CGMCC 1.15358</strain>
    </source>
</reference>
<evidence type="ECO:0000256" key="2">
    <source>
        <dbReference type="ARBA" id="ARBA00004429"/>
    </source>
</evidence>
<dbReference type="Pfam" id="PF05231">
    <property type="entry name" value="MASE1"/>
    <property type="match status" value="1"/>
</dbReference>
<dbReference type="SMART" id="SM00091">
    <property type="entry name" value="PAS"/>
    <property type="match status" value="3"/>
</dbReference>
<keyword evidence="12 19" id="KW-1133">Transmembrane helix</keyword>
<comment type="catalytic activity">
    <reaction evidence="1">
        <text>ATP + protein L-histidine = ADP + protein N-phospho-L-histidine.</text>
        <dbReference type="EC" id="2.7.13.3"/>
    </reaction>
</comment>
<dbReference type="PROSITE" id="PS50112">
    <property type="entry name" value="PAS"/>
    <property type="match status" value="3"/>
</dbReference>
<dbReference type="SUPFAM" id="SSF52172">
    <property type="entry name" value="CheY-like"/>
    <property type="match status" value="1"/>
</dbReference>
<evidence type="ECO:0000256" key="8">
    <source>
        <dbReference type="ARBA" id="ARBA00022692"/>
    </source>
</evidence>
<feature type="domain" description="PAC" evidence="23">
    <location>
        <begin position="498"/>
        <end position="550"/>
    </location>
</feature>
<keyword evidence="9" id="KW-0547">Nucleotide-binding</keyword>
<dbReference type="PROSITE" id="PS50110">
    <property type="entry name" value="RESPONSE_REGULATORY"/>
    <property type="match status" value="1"/>
</dbReference>
<dbReference type="InterPro" id="IPR011006">
    <property type="entry name" value="CheY-like_superfamily"/>
</dbReference>
<dbReference type="Pfam" id="PF01627">
    <property type="entry name" value="Hpt"/>
    <property type="match status" value="1"/>
</dbReference>
<feature type="transmembrane region" description="Helical" evidence="19">
    <location>
        <begin position="92"/>
        <end position="110"/>
    </location>
</feature>
<feature type="domain" description="Histidine kinase" evidence="20">
    <location>
        <begin position="693"/>
        <end position="909"/>
    </location>
</feature>
<proteinExistence type="predicted"/>
<keyword evidence="10" id="KW-0418">Kinase</keyword>
<dbReference type="PRINTS" id="PR00344">
    <property type="entry name" value="BCTRLSENSOR"/>
</dbReference>
<feature type="modified residue" description="4-aspartylphosphate" evidence="18">
    <location>
        <position position="1004"/>
    </location>
</feature>
<dbReference type="Pfam" id="PF00512">
    <property type="entry name" value="HisKA"/>
    <property type="match status" value="1"/>
</dbReference>
<dbReference type="SMART" id="SM00387">
    <property type="entry name" value="HATPase_c"/>
    <property type="match status" value="1"/>
</dbReference>
<dbReference type="InterPro" id="IPR003594">
    <property type="entry name" value="HATPase_dom"/>
</dbReference>
<dbReference type="Pfam" id="PF00072">
    <property type="entry name" value="Response_reg"/>
    <property type="match status" value="1"/>
</dbReference>
<evidence type="ECO:0000256" key="1">
    <source>
        <dbReference type="ARBA" id="ARBA00000085"/>
    </source>
</evidence>
<gene>
    <name evidence="25" type="ORF">GCM10010989_08770</name>
</gene>
<evidence type="ECO:0000256" key="15">
    <source>
        <dbReference type="ARBA" id="ARBA00064003"/>
    </source>
</evidence>